<dbReference type="OrthoDB" id="9815825at2"/>
<dbReference type="KEGG" id="ble:BleG1_0762"/>
<dbReference type="SUPFAM" id="SSF55347">
    <property type="entry name" value="Glyceraldehyde-3-phosphate dehydrogenase-like, C-terminal domain"/>
    <property type="match status" value="1"/>
</dbReference>
<feature type="domain" description="Gfo/Idh/MocA-like oxidoreductase N-terminal" evidence="1">
    <location>
        <begin position="2"/>
        <end position="117"/>
    </location>
</feature>
<accession>A0A060LTN6</accession>
<protein>
    <submittedName>
        <fullName evidence="3">Oxidoreductase</fullName>
    </submittedName>
</protein>
<dbReference type="EMBL" id="CP003923">
    <property type="protein sequence ID" value="AIC93370.1"/>
    <property type="molecule type" value="Genomic_DNA"/>
</dbReference>
<proteinExistence type="predicted"/>
<dbReference type="AlphaFoldDB" id="A0A060LTN6"/>
<evidence type="ECO:0000313" key="4">
    <source>
        <dbReference type="Proteomes" id="UP000027142"/>
    </source>
</evidence>
<dbReference type="Proteomes" id="UP000027142">
    <property type="component" value="Chromosome"/>
</dbReference>
<evidence type="ECO:0000259" key="1">
    <source>
        <dbReference type="Pfam" id="PF01408"/>
    </source>
</evidence>
<sequence length="349" mass="39425">MKLAVLGLNHGFQFAEAIVKMKGVSLVAVAGINDLAKQRANCLDVPLYENYKQLIQEQSLDGVIITLPNQLHHEAVTYCADAGVHCLVEKPIADTTVQGVEMVQYCKKRKVNLLVGHHRRYSSKINLLKQTLETKKIGDIIGVNLMWALAKDRPYYDETWRMNEGGGPLLINGIHDIDNLRYVTGSEVESVYATAKSLIRGNRVEDSVSAILHLHTGATVNYFLTDGVPAPWSYEFTMGENSKYPFYEEDCYYFFGTKGSIAFPSMRMYRYDESAYGWEHALVEETLTIDQFVDPIVEELKHFILVIEGIEQTRVPGEDGVKTLEVIEAMRLSIKEERKVNILANTLIK</sequence>
<feature type="domain" description="GFO/IDH/MocA-like oxidoreductase" evidence="2">
    <location>
        <begin position="127"/>
        <end position="261"/>
    </location>
</feature>
<dbReference type="PATRIC" id="fig|1246626.3.peg.760"/>
<dbReference type="STRING" id="1246626.BleG1_0762"/>
<dbReference type="Gene3D" id="3.40.50.720">
    <property type="entry name" value="NAD(P)-binding Rossmann-like Domain"/>
    <property type="match status" value="1"/>
</dbReference>
<dbReference type="GO" id="GO:0000166">
    <property type="term" value="F:nucleotide binding"/>
    <property type="evidence" value="ECO:0007669"/>
    <property type="project" value="InterPro"/>
</dbReference>
<dbReference type="InterPro" id="IPR055170">
    <property type="entry name" value="GFO_IDH_MocA-like_dom"/>
</dbReference>
<dbReference type="Gene3D" id="3.30.360.10">
    <property type="entry name" value="Dihydrodipicolinate Reductase, domain 2"/>
    <property type="match status" value="1"/>
</dbReference>
<dbReference type="Pfam" id="PF22725">
    <property type="entry name" value="GFO_IDH_MocA_C3"/>
    <property type="match status" value="1"/>
</dbReference>
<dbReference type="SUPFAM" id="SSF51735">
    <property type="entry name" value="NAD(P)-binding Rossmann-fold domains"/>
    <property type="match status" value="1"/>
</dbReference>
<dbReference type="HOGENOM" id="CLU_023194_1_1_9"/>
<reference evidence="3 4" key="1">
    <citation type="journal article" date="2014" name="Gene">
        <title>A comparative genomic analysis of the alkalitolerant soil bacterium Bacillus lehensis G1.</title>
        <authorList>
            <person name="Noor Y.M."/>
            <person name="Samsulrizal N.H."/>
            <person name="Jema'on N.A."/>
            <person name="Low K.O."/>
            <person name="Ramli A.N."/>
            <person name="Alias N.I."/>
            <person name="Damis S.I."/>
            <person name="Fuzi S.F."/>
            <person name="Isa M.N."/>
            <person name="Murad A.M."/>
            <person name="Raih M.F."/>
            <person name="Bakar F.D."/>
            <person name="Najimudin N."/>
            <person name="Mahadi N.M."/>
            <person name="Illias R.M."/>
        </authorList>
    </citation>
    <scope>NUCLEOTIDE SEQUENCE [LARGE SCALE GENOMIC DNA]</scope>
    <source>
        <strain evidence="3 4">G1</strain>
    </source>
</reference>
<gene>
    <name evidence="3" type="ORF">BleG1_0762</name>
</gene>
<dbReference type="eggNOG" id="COG0673">
    <property type="taxonomic scope" value="Bacteria"/>
</dbReference>
<evidence type="ECO:0000259" key="2">
    <source>
        <dbReference type="Pfam" id="PF22725"/>
    </source>
</evidence>
<dbReference type="PANTHER" id="PTHR43377">
    <property type="entry name" value="BILIVERDIN REDUCTASE A"/>
    <property type="match status" value="1"/>
</dbReference>
<organism evidence="3 4">
    <name type="scientific">Shouchella lehensis G1</name>
    <dbReference type="NCBI Taxonomy" id="1246626"/>
    <lineage>
        <taxon>Bacteria</taxon>
        <taxon>Bacillati</taxon>
        <taxon>Bacillota</taxon>
        <taxon>Bacilli</taxon>
        <taxon>Bacillales</taxon>
        <taxon>Bacillaceae</taxon>
        <taxon>Shouchella</taxon>
    </lineage>
</organism>
<dbReference type="InterPro" id="IPR000683">
    <property type="entry name" value="Gfo/Idh/MocA-like_OxRdtase_N"/>
</dbReference>
<dbReference type="RefSeq" id="WP_051667328.1">
    <property type="nucleotide sequence ID" value="NZ_CP003923.1"/>
</dbReference>
<dbReference type="PANTHER" id="PTHR43377:SF8">
    <property type="entry name" value="BLR3664 PROTEIN"/>
    <property type="match status" value="1"/>
</dbReference>
<keyword evidence="4" id="KW-1185">Reference proteome</keyword>
<dbReference type="Pfam" id="PF01408">
    <property type="entry name" value="GFO_IDH_MocA"/>
    <property type="match status" value="1"/>
</dbReference>
<evidence type="ECO:0000313" key="3">
    <source>
        <dbReference type="EMBL" id="AIC93370.1"/>
    </source>
</evidence>
<name>A0A060LTN6_9BACI</name>
<dbReference type="InterPro" id="IPR036291">
    <property type="entry name" value="NAD(P)-bd_dom_sf"/>
</dbReference>
<dbReference type="InterPro" id="IPR051450">
    <property type="entry name" value="Gfo/Idh/MocA_Oxidoreductases"/>
</dbReference>